<evidence type="ECO:0000259" key="2">
    <source>
        <dbReference type="Pfam" id="PF14508"/>
    </source>
</evidence>
<feature type="domain" description="Glycosyl-hydrolase 97 C-terminal oligomerisation" evidence="3">
    <location>
        <begin position="530"/>
        <end position="625"/>
    </location>
</feature>
<dbReference type="InterPro" id="IPR013785">
    <property type="entry name" value="Aldolase_TIM"/>
</dbReference>
<dbReference type="Pfam" id="PF14508">
    <property type="entry name" value="GH97_N"/>
    <property type="match status" value="1"/>
</dbReference>
<dbReference type="PANTHER" id="PTHR35803">
    <property type="entry name" value="GLUCAN 1,4-ALPHA-GLUCOSIDASE SUSB-RELATED"/>
    <property type="match status" value="1"/>
</dbReference>
<feature type="domain" description="Glycosyl-hydrolase 97 N-terminal" evidence="2">
    <location>
        <begin position="30"/>
        <end position="265"/>
    </location>
</feature>
<evidence type="ECO:0000313" key="5">
    <source>
        <dbReference type="Proteomes" id="UP001320876"/>
    </source>
</evidence>
<dbReference type="InterPro" id="IPR029483">
    <property type="entry name" value="GH97_C"/>
</dbReference>
<dbReference type="EMBL" id="JAPDDT010000006">
    <property type="protein sequence ID" value="MCW1923873.1"/>
    <property type="molecule type" value="Genomic_DNA"/>
</dbReference>
<dbReference type="Gene3D" id="2.70.98.10">
    <property type="match status" value="1"/>
</dbReference>
<dbReference type="InterPro" id="IPR014718">
    <property type="entry name" value="GH-type_carb-bd"/>
</dbReference>
<dbReference type="Pfam" id="PF10566">
    <property type="entry name" value="Glyco_hydro_97"/>
    <property type="match status" value="1"/>
</dbReference>
<sequence>MHILNPTVLLALPLIGALPLSAAVVVERTLASPNGALVFTLERDEATQDLSHNVTYSGRPVITRGNLGIQIGETTVVADEGTIQKVAEKTIHTKWSDRFGERSEVPDHYREETLTLSHSDHGKFGVKLQIRVYDEGVALRYLIDGDGTVMGEFTSFPLPEATQVWISGSTQGHISKVPVTKMKSSVSPVLAEVAADLFAALGEAALIDGSRMGYTRSGTSTLDCKIAGRMAFSGSFTSAWRFVRVAPTPGALLEGNHFVLNLNEPSKLADTSWIRPGKVLREVTLTTQGSMASIDFAAAHKLEYIMFDAGWYGPENSAASDASKVNLDPKRSPGPLDLPAVIAYGKKKGVDVILYVNQRSLGPQLDKIVPLYQSWGVAGMKFGFVTVGSQSATRWLHHAVKKCGDHQLMVDIHDDFRPSGTSRTYPNLMTVEGIRGDEESPSNAAVLNSVFVRGLVGAGDQTNCYFAPRVKKMGSHASQLAKSVCIFSPWQFLYWYDRPAGAPQVGGAGNAASVLEEVPELTFFDRLPTTWDETRVIDGYPGSHATIARRKGKVWFLAGLNGSTARTFDVPLAFLDPSATYRAESFVDDPSIATTTKVRINQRQVDHKTTLTFPVAASNGFAAIFTAE</sequence>
<dbReference type="InterPro" id="IPR017853">
    <property type="entry name" value="GH"/>
</dbReference>
<keyword evidence="4" id="KW-0378">Hydrolase</keyword>
<dbReference type="Proteomes" id="UP001320876">
    <property type="component" value="Unassembled WGS sequence"/>
</dbReference>
<gene>
    <name evidence="4" type="ORF">OKA05_14995</name>
</gene>
<feature type="domain" description="Glycosyl-hydrolase 97 catalytic" evidence="1">
    <location>
        <begin position="285"/>
        <end position="434"/>
    </location>
</feature>
<dbReference type="PANTHER" id="PTHR35803:SF3">
    <property type="entry name" value="ALPHA-GLUCOSIDASE"/>
    <property type="match status" value="1"/>
</dbReference>
<protein>
    <submittedName>
        <fullName evidence="4">Glycoside hydrolase family 97 protein</fullName>
    </submittedName>
</protein>
<dbReference type="Pfam" id="PF14509">
    <property type="entry name" value="GH97_C"/>
    <property type="match status" value="1"/>
</dbReference>
<comment type="caution">
    <text evidence="4">The sequence shown here is derived from an EMBL/GenBank/DDBJ whole genome shotgun (WGS) entry which is preliminary data.</text>
</comment>
<dbReference type="InterPro" id="IPR052720">
    <property type="entry name" value="Glycosyl_hydrolase_97"/>
</dbReference>
<dbReference type="Gene3D" id="3.20.20.70">
    <property type="entry name" value="Aldolase class I"/>
    <property type="match status" value="1"/>
</dbReference>
<proteinExistence type="predicted"/>
<dbReference type="RefSeq" id="WP_264487980.1">
    <property type="nucleotide sequence ID" value="NZ_JAPDDT010000006.1"/>
</dbReference>
<dbReference type="InterPro" id="IPR029486">
    <property type="entry name" value="GH97_N"/>
</dbReference>
<keyword evidence="5" id="KW-1185">Reference proteome</keyword>
<evidence type="ECO:0000259" key="3">
    <source>
        <dbReference type="Pfam" id="PF14509"/>
    </source>
</evidence>
<name>A0ABT3GK23_9BACT</name>
<organism evidence="4 5">
    <name type="scientific">Luteolibacter arcticus</name>
    <dbReference type="NCBI Taxonomy" id="1581411"/>
    <lineage>
        <taxon>Bacteria</taxon>
        <taxon>Pseudomonadati</taxon>
        <taxon>Verrucomicrobiota</taxon>
        <taxon>Verrucomicrobiia</taxon>
        <taxon>Verrucomicrobiales</taxon>
        <taxon>Verrucomicrobiaceae</taxon>
        <taxon>Luteolibacter</taxon>
    </lineage>
</organism>
<dbReference type="InterPro" id="IPR019563">
    <property type="entry name" value="GH97_catalytic"/>
</dbReference>
<dbReference type="SUPFAM" id="SSF51445">
    <property type="entry name" value="(Trans)glycosidases"/>
    <property type="match status" value="1"/>
</dbReference>
<accession>A0ABT3GK23</accession>
<evidence type="ECO:0000259" key="1">
    <source>
        <dbReference type="Pfam" id="PF10566"/>
    </source>
</evidence>
<evidence type="ECO:0000313" key="4">
    <source>
        <dbReference type="EMBL" id="MCW1923873.1"/>
    </source>
</evidence>
<dbReference type="GO" id="GO:0016787">
    <property type="term" value="F:hydrolase activity"/>
    <property type="evidence" value="ECO:0007669"/>
    <property type="project" value="UniProtKB-KW"/>
</dbReference>
<reference evidence="4 5" key="1">
    <citation type="submission" date="2022-10" db="EMBL/GenBank/DDBJ databases">
        <title>Luteolibacter arcticus strain CCTCC AB 2014275, whole genome shotgun sequencing project.</title>
        <authorList>
            <person name="Zhao G."/>
            <person name="Shen L."/>
        </authorList>
    </citation>
    <scope>NUCLEOTIDE SEQUENCE [LARGE SCALE GENOMIC DNA]</scope>
    <source>
        <strain evidence="4 5">CCTCC AB 2014275</strain>
    </source>
</reference>